<dbReference type="PANTHER" id="PTHR33209">
    <property type="entry name" value="PROTEASE 4"/>
    <property type="match status" value="1"/>
</dbReference>
<dbReference type="KEGG" id="rbi:RB2501_03365"/>
<dbReference type="Gene3D" id="3.90.226.10">
    <property type="entry name" value="2-enoyl-CoA Hydratase, Chain A, domain 1"/>
    <property type="match status" value="3"/>
</dbReference>
<keyword evidence="4" id="KW-0378">Hydrolase</keyword>
<feature type="domain" description="Peptidase S49" evidence="9">
    <location>
        <begin position="119"/>
        <end position="266"/>
    </location>
</feature>
<feature type="transmembrane region" description="Helical" evidence="8">
    <location>
        <begin position="7"/>
        <end position="31"/>
    </location>
</feature>
<dbReference type="Gene3D" id="6.20.330.10">
    <property type="match status" value="1"/>
</dbReference>
<feature type="active site" description="Proton donor/acceptor" evidence="7">
    <location>
        <position position="187"/>
    </location>
</feature>
<dbReference type="eggNOG" id="COG0616">
    <property type="taxonomic scope" value="Bacteria"/>
</dbReference>
<organism evidence="10 11">
    <name type="scientific">Robiginitalea biformata (strain ATCC BAA-864 / DSM 15991 / KCTC 12146 / HTCC2501)</name>
    <dbReference type="NCBI Taxonomy" id="313596"/>
    <lineage>
        <taxon>Bacteria</taxon>
        <taxon>Pseudomonadati</taxon>
        <taxon>Bacteroidota</taxon>
        <taxon>Flavobacteriia</taxon>
        <taxon>Flavobacteriales</taxon>
        <taxon>Flavobacteriaceae</taxon>
        <taxon>Robiginitalea</taxon>
    </lineage>
</organism>
<name>A4CG43_ROBBH</name>
<accession>A4CG43</accession>
<evidence type="ECO:0000256" key="6">
    <source>
        <dbReference type="ARBA" id="ARBA00023136"/>
    </source>
</evidence>
<dbReference type="PANTHER" id="PTHR33209:SF1">
    <property type="entry name" value="PEPTIDASE S49 DOMAIN-CONTAINING PROTEIN"/>
    <property type="match status" value="1"/>
</dbReference>
<evidence type="ECO:0000256" key="1">
    <source>
        <dbReference type="ARBA" id="ARBA00004370"/>
    </source>
</evidence>
<reference evidence="10 11" key="1">
    <citation type="journal article" date="2009" name="J. Bacteriol.">
        <title>Complete genome sequence of Robiginitalea biformata HTCC2501.</title>
        <authorList>
            <person name="Oh H.M."/>
            <person name="Giovannoni S.J."/>
            <person name="Lee K."/>
            <person name="Ferriera S."/>
            <person name="Johnson J."/>
            <person name="Cho J.C."/>
        </authorList>
    </citation>
    <scope>NUCLEOTIDE SEQUENCE [LARGE SCALE GENOMIC DNA]</scope>
    <source>
        <strain evidence="11">ATCC BAA-864 / HTCC2501 / KCTC 12146</strain>
    </source>
</reference>
<comment type="similarity">
    <text evidence="2">Belongs to the peptidase S49 family.</text>
</comment>
<evidence type="ECO:0000259" key="9">
    <source>
        <dbReference type="Pfam" id="PF01343"/>
    </source>
</evidence>
<keyword evidence="5" id="KW-0720">Serine protease</keyword>
<evidence type="ECO:0000313" key="11">
    <source>
        <dbReference type="Proteomes" id="UP000009049"/>
    </source>
</evidence>
<dbReference type="GO" id="GO:0006465">
    <property type="term" value="P:signal peptide processing"/>
    <property type="evidence" value="ECO:0007669"/>
    <property type="project" value="InterPro"/>
</dbReference>
<evidence type="ECO:0000313" key="10">
    <source>
        <dbReference type="EMBL" id="EAR15901.1"/>
    </source>
</evidence>
<dbReference type="RefSeq" id="WP_012813598.1">
    <property type="nucleotide sequence ID" value="NC_013222.1"/>
</dbReference>
<keyword evidence="8" id="KW-1133">Transmembrane helix</keyword>
<keyword evidence="11" id="KW-1185">Reference proteome</keyword>
<comment type="subcellular location">
    <subcellularLocation>
        <location evidence="1">Membrane</location>
    </subcellularLocation>
</comment>
<feature type="domain" description="Peptidase S49" evidence="9">
    <location>
        <begin position="366"/>
        <end position="515"/>
    </location>
</feature>
<dbReference type="CDD" id="cd07023">
    <property type="entry name" value="S49_Sppa_N_C"/>
    <property type="match status" value="1"/>
</dbReference>
<dbReference type="OrthoDB" id="9764363at2"/>
<dbReference type="Pfam" id="PF01343">
    <property type="entry name" value="Peptidase_S49"/>
    <property type="match status" value="2"/>
</dbReference>
<sequence length="584" mass="63821">MAFLRNLLAAILGTLVALGIVFVMFLIFVSLAGSEEPVRIPDDSVLELSFPYPINEYSGNDPGDPLAGLFDASQGLDEITKAIRLAAGDDRISGISLGGPYLLAGITQTRAIRQALAEFRETGKFVYAYGDFYMQKDYYLSSVADSVFLNPVGTVDFKGLAAEVLYFKEFQEKTGLQMEVVRHGKYKSAVEPFLSDSMSDDNREQLRELLASIWSSIREEISTSRGLSVDELDRIADGLLARTPERAVTTGLVDALIYRGEYDDLLARASGRGEDDPKIVTLQDYIRATKNKRLHTGDSRIAIVYAQGEIFYGEGGPDYIGQVRMQEVFKKVREDEDIKAVVLRINSPGGSALTSEIIWREIMETRKEKPVVVSLSDVAASGGYYMAVAGDRIVTEPTTITGSIGVFATIPNISSLSEKIGINAEQVGTHDMSVDYSFFEPMGDDFREVVREGIEDTYETFLQRVADGRGISVAQADSLAQGRVWSGTDAVRLGLADALGGMPEALDTAAELAGVESYRTLSLPKYKSGLERLMEDLGGAGEAAGQAALTDRLGAEWAGILEQIREQLQRKGVQARLPFILEIR</sequence>
<protein>
    <submittedName>
        <fullName evidence="10">Protease IV</fullName>
    </submittedName>
</protein>
<dbReference type="AlphaFoldDB" id="A4CG43"/>
<proteinExistence type="inferred from homology"/>
<evidence type="ECO:0000256" key="5">
    <source>
        <dbReference type="ARBA" id="ARBA00022825"/>
    </source>
</evidence>
<dbReference type="GO" id="GO:0008236">
    <property type="term" value="F:serine-type peptidase activity"/>
    <property type="evidence" value="ECO:0007669"/>
    <property type="project" value="UniProtKB-KW"/>
</dbReference>
<dbReference type="GO" id="GO:0016020">
    <property type="term" value="C:membrane"/>
    <property type="evidence" value="ECO:0007669"/>
    <property type="project" value="UniProtKB-SubCell"/>
</dbReference>
<dbReference type="STRING" id="313596.RB2501_03365"/>
<dbReference type="InterPro" id="IPR047217">
    <property type="entry name" value="S49_SppA_67K_type_N"/>
</dbReference>
<dbReference type="InterPro" id="IPR004635">
    <property type="entry name" value="Pept_S49_SppA"/>
</dbReference>
<keyword evidence="6 8" id="KW-0472">Membrane</keyword>
<dbReference type="Proteomes" id="UP000009049">
    <property type="component" value="Chromosome"/>
</dbReference>
<evidence type="ECO:0000256" key="2">
    <source>
        <dbReference type="ARBA" id="ARBA00008683"/>
    </source>
</evidence>
<dbReference type="EMBL" id="CP001712">
    <property type="protein sequence ID" value="EAR15901.1"/>
    <property type="molecule type" value="Genomic_DNA"/>
</dbReference>
<evidence type="ECO:0000256" key="7">
    <source>
        <dbReference type="PIRSR" id="PIRSR001217-1"/>
    </source>
</evidence>
<dbReference type="SUPFAM" id="SSF52096">
    <property type="entry name" value="ClpP/crotonase"/>
    <property type="match status" value="2"/>
</dbReference>
<dbReference type="InterPro" id="IPR002142">
    <property type="entry name" value="Peptidase_S49"/>
</dbReference>
<dbReference type="HOGENOM" id="CLU_008856_1_1_10"/>
<dbReference type="NCBIfam" id="TIGR00705">
    <property type="entry name" value="SppA_67K"/>
    <property type="match status" value="1"/>
</dbReference>
<dbReference type="InterPro" id="IPR047272">
    <property type="entry name" value="S49_SppA_C"/>
</dbReference>
<keyword evidence="8" id="KW-0812">Transmembrane</keyword>
<gene>
    <name evidence="10" type="ordered locus">RB2501_03365</name>
</gene>
<dbReference type="NCBIfam" id="TIGR00706">
    <property type="entry name" value="SppA_dom"/>
    <property type="match status" value="1"/>
</dbReference>
<dbReference type="InterPro" id="IPR004634">
    <property type="entry name" value="Pept_S49_pIV"/>
</dbReference>
<dbReference type="PIRSF" id="PIRSF001217">
    <property type="entry name" value="Protease_4_SppA"/>
    <property type="match status" value="1"/>
</dbReference>
<feature type="active site" description="Nucleophile" evidence="7">
    <location>
        <position position="381"/>
    </location>
</feature>
<keyword evidence="3 10" id="KW-0645">Protease</keyword>
<evidence type="ECO:0000256" key="3">
    <source>
        <dbReference type="ARBA" id="ARBA00022670"/>
    </source>
</evidence>
<evidence type="ECO:0000256" key="4">
    <source>
        <dbReference type="ARBA" id="ARBA00022801"/>
    </source>
</evidence>
<dbReference type="CDD" id="cd07018">
    <property type="entry name" value="S49_SppA_67K_type"/>
    <property type="match status" value="1"/>
</dbReference>
<dbReference type="InterPro" id="IPR029045">
    <property type="entry name" value="ClpP/crotonase-like_dom_sf"/>
</dbReference>
<evidence type="ECO:0000256" key="8">
    <source>
        <dbReference type="SAM" id="Phobius"/>
    </source>
</evidence>